<gene>
    <name evidence="6" type="ORF">METZ01_LOCUS352131</name>
</gene>
<dbReference type="Gene3D" id="3.40.720.10">
    <property type="entry name" value="Alkaline Phosphatase, subunit A"/>
    <property type="match status" value="1"/>
</dbReference>
<dbReference type="PROSITE" id="PS00523">
    <property type="entry name" value="SULFATASE_1"/>
    <property type="match status" value="1"/>
</dbReference>
<dbReference type="AlphaFoldDB" id="A0A382RQE5"/>
<organism evidence="6">
    <name type="scientific">marine metagenome</name>
    <dbReference type="NCBI Taxonomy" id="408172"/>
    <lineage>
        <taxon>unclassified sequences</taxon>
        <taxon>metagenomes</taxon>
        <taxon>ecological metagenomes</taxon>
    </lineage>
</organism>
<evidence type="ECO:0000256" key="1">
    <source>
        <dbReference type="ARBA" id="ARBA00008779"/>
    </source>
</evidence>
<keyword evidence="4" id="KW-0106">Calcium</keyword>
<keyword evidence="2" id="KW-0479">Metal-binding</keyword>
<dbReference type="SUPFAM" id="SSF53649">
    <property type="entry name" value="Alkaline phosphatase-like"/>
    <property type="match status" value="1"/>
</dbReference>
<evidence type="ECO:0000256" key="2">
    <source>
        <dbReference type="ARBA" id="ARBA00022723"/>
    </source>
</evidence>
<evidence type="ECO:0000256" key="4">
    <source>
        <dbReference type="ARBA" id="ARBA00022837"/>
    </source>
</evidence>
<evidence type="ECO:0000256" key="3">
    <source>
        <dbReference type="ARBA" id="ARBA00022801"/>
    </source>
</evidence>
<dbReference type="Pfam" id="PF00884">
    <property type="entry name" value="Sulfatase"/>
    <property type="match status" value="1"/>
</dbReference>
<sequence length="244" mass="27314">MDNHLDLLSPSPSSFVRNLFRYATASFFCLALVGSNIEVAAAGKPNIVLILADDVSADMFSCYGQKGSAKTPNVDRIAKEGVRFRTCFAPAICAPSRALLMTGVYANRTGVFRNDMWAFDSRGKLFTDRPSWSKLLQQGGYVTAVAGKWHCGAREPWDEHVGFDEYCLWEGPDKIKSHFGEDPIGSGARKDLNLSDTRYWYPSTVQNGKYLKVAEDGFGPDQRCDFLLDFMERMTKKKQPFVAY</sequence>
<dbReference type="PANTHER" id="PTHR42693">
    <property type="entry name" value="ARYLSULFATASE FAMILY MEMBER"/>
    <property type="match status" value="1"/>
</dbReference>
<dbReference type="PANTHER" id="PTHR42693:SF33">
    <property type="entry name" value="ARYLSULFATASE"/>
    <property type="match status" value="1"/>
</dbReference>
<name>A0A382RQE5_9ZZZZ</name>
<dbReference type="InterPro" id="IPR024607">
    <property type="entry name" value="Sulfatase_CS"/>
</dbReference>
<protein>
    <recommendedName>
        <fullName evidence="5">Sulfatase N-terminal domain-containing protein</fullName>
    </recommendedName>
</protein>
<keyword evidence="3" id="KW-0378">Hydrolase</keyword>
<evidence type="ECO:0000259" key="5">
    <source>
        <dbReference type="Pfam" id="PF00884"/>
    </source>
</evidence>
<reference evidence="6" key="1">
    <citation type="submission" date="2018-05" db="EMBL/GenBank/DDBJ databases">
        <authorList>
            <person name="Lanie J.A."/>
            <person name="Ng W.-L."/>
            <person name="Kazmierczak K.M."/>
            <person name="Andrzejewski T.M."/>
            <person name="Davidsen T.M."/>
            <person name="Wayne K.J."/>
            <person name="Tettelin H."/>
            <person name="Glass J.I."/>
            <person name="Rusch D."/>
            <person name="Podicherti R."/>
            <person name="Tsui H.-C.T."/>
            <person name="Winkler M.E."/>
        </authorList>
    </citation>
    <scope>NUCLEOTIDE SEQUENCE</scope>
</reference>
<accession>A0A382RQE5</accession>
<dbReference type="InterPro" id="IPR017850">
    <property type="entry name" value="Alkaline_phosphatase_core_sf"/>
</dbReference>
<dbReference type="EMBL" id="UINC01123060">
    <property type="protein sequence ID" value="SVC99277.1"/>
    <property type="molecule type" value="Genomic_DNA"/>
</dbReference>
<dbReference type="GO" id="GO:0004065">
    <property type="term" value="F:arylsulfatase activity"/>
    <property type="evidence" value="ECO:0007669"/>
    <property type="project" value="TreeGrafter"/>
</dbReference>
<dbReference type="PROSITE" id="PS00149">
    <property type="entry name" value="SULFATASE_2"/>
    <property type="match status" value="1"/>
</dbReference>
<dbReference type="GO" id="GO:0046872">
    <property type="term" value="F:metal ion binding"/>
    <property type="evidence" value="ECO:0007669"/>
    <property type="project" value="UniProtKB-KW"/>
</dbReference>
<comment type="similarity">
    <text evidence="1">Belongs to the sulfatase family.</text>
</comment>
<evidence type="ECO:0000313" key="6">
    <source>
        <dbReference type="EMBL" id="SVC99277.1"/>
    </source>
</evidence>
<feature type="non-terminal residue" evidence="6">
    <location>
        <position position="244"/>
    </location>
</feature>
<dbReference type="InterPro" id="IPR050738">
    <property type="entry name" value="Sulfatase"/>
</dbReference>
<proteinExistence type="inferred from homology"/>
<dbReference type="InterPro" id="IPR000917">
    <property type="entry name" value="Sulfatase_N"/>
</dbReference>
<feature type="domain" description="Sulfatase N-terminal" evidence="5">
    <location>
        <begin position="45"/>
        <end position="187"/>
    </location>
</feature>